<reference evidence="2" key="1">
    <citation type="submission" date="2022-06" db="EMBL/GenBank/DDBJ databases">
        <title>Genome public.</title>
        <authorList>
            <person name="Sun Q."/>
        </authorList>
    </citation>
    <scope>NUCLEOTIDE SEQUENCE</scope>
    <source>
        <strain evidence="2">CWNU-1</strain>
    </source>
</reference>
<dbReference type="RefSeq" id="WP_250922566.1">
    <property type="nucleotide sequence ID" value="NZ_JAMQAW010000036.1"/>
</dbReference>
<feature type="region of interest" description="Disordered" evidence="1">
    <location>
        <begin position="1"/>
        <end position="51"/>
    </location>
</feature>
<dbReference type="Proteomes" id="UP001431429">
    <property type="component" value="Unassembled WGS sequence"/>
</dbReference>
<gene>
    <name evidence="2" type="ORF">NBG84_28955</name>
</gene>
<organism evidence="2 3">
    <name type="scientific">Streptomyces albipurpureus</name>
    <dbReference type="NCBI Taxonomy" id="2897419"/>
    <lineage>
        <taxon>Bacteria</taxon>
        <taxon>Bacillati</taxon>
        <taxon>Actinomycetota</taxon>
        <taxon>Actinomycetes</taxon>
        <taxon>Kitasatosporales</taxon>
        <taxon>Streptomycetaceae</taxon>
        <taxon>Streptomyces</taxon>
    </lineage>
</organism>
<dbReference type="EMBL" id="JAMQAW010000036">
    <property type="protein sequence ID" value="MCM2392264.1"/>
    <property type="molecule type" value="Genomic_DNA"/>
</dbReference>
<evidence type="ECO:0000256" key="1">
    <source>
        <dbReference type="SAM" id="MobiDB-lite"/>
    </source>
</evidence>
<sequence>MIPGEHRLKGGAFQFGADDPGLPRPFGAWTDHDGQDDEHEPAEDLFAEPHS</sequence>
<keyword evidence="3" id="KW-1185">Reference proteome</keyword>
<proteinExistence type="predicted"/>
<feature type="compositionally biased region" description="Acidic residues" evidence="1">
    <location>
        <begin position="34"/>
        <end position="51"/>
    </location>
</feature>
<name>A0ABT0UUZ3_9ACTN</name>
<evidence type="ECO:0000313" key="2">
    <source>
        <dbReference type="EMBL" id="MCM2392264.1"/>
    </source>
</evidence>
<protein>
    <submittedName>
        <fullName evidence="2">Uncharacterized protein</fullName>
    </submittedName>
</protein>
<evidence type="ECO:0000313" key="3">
    <source>
        <dbReference type="Proteomes" id="UP001431429"/>
    </source>
</evidence>
<accession>A0ABT0UUZ3</accession>
<comment type="caution">
    <text evidence="2">The sequence shown here is derived from an EMBL/GenBank/DDBJ whole genome shotgun (WGS) entry which is preliminary data.</text>
</comment>